<reference evidence="4 5" key="1">
    <citation type="journal article" date="2015" name="Parasit. Vectors">
        <title>Draft genome of the scabies mite.</title>
        <authorList>
            <person name="Rider S.D.Jr."/>
            <person name="Morgan M.S."/>
            <person name="Arlian L.G."/>
        </authorList>
    </citation>
    <scope>NUCLEOTIDE SEQUENCE [LARGE SCALE GENOMIC DNA]</scope>
    <source>
        <strain evidence="4">Arlian Lab</strain>
    </source>
</reference>
<dbReference type="SUPFAM" id="SSF50249">
    <property type="entry name" value="Nucleic acid-binding proteins"/>
    <property type="match status" value="1"/>
</dbReference>
<dbReference type="Gene3D" id="2.40.50.140">
    <property type="entry name" value="Nucleic acid-binding proteins"/>
    <property type="match status" value="1"/>
</dbReference>
<sequence length="170" mass="19605">MDVSMDDTNQTQPPVRINGSLMANYLHSKAVIIGFVTRADADGKRATIKTTDDEFIQIVFVQPLNFSLQPNQWIEAYGTVTGSHQFQCLKFSHFQPEVSANFNCKNYNKFIQYYLTHLDRLNIRESNDEEQQPILKVINNDFEIDWNNASKKEGGVNALDDTMKEYDSWN</sequence>
<dbReference type="GO" id="GO:0006281">
    <property type="term" value="P:DNA repair"/>
    <property type="evidence" value="ECO:0007669"/>
    <property type="project" value="InterPro"/>
</dbReference>
<comment type="subcellular location">
    <subcellularLocation>
        <location evidence="1">Nucleus</location>
    </subcellularLocation>
</comment>
<evidence type="ECO:0000313" key="5">
    <source>
        <dbReference type="Proteomes" id="UP000616769"/>
    </source>
</evidence>
<dbReference type="InterPro" id="IPR012340">
    <property type="entry name" value="NA-bd_OB-fold"/>
</dbReference>
<evidence type="ECO:0000313" key="4">
    <source>
        <dbReference type="EMBL" id="KPM05107.1"/>
    </source>
</evidence>
<dbReference type="OrthoDB" id="6487967at2759"/>
<protein>
    <submittedName>
        <fullName evidence="4">Replication factor A protein 3-like protein</fullName>
    </submittedName>
</protein>
<keyword evidence="3" id="KW-0539">Nucleus</keyword>
<dbReference type="Proteomes" id="UP000616769">
    <property type="component" value="Unassembled WGS sequence"/>
</dbReference>
<dbReference type="GO" id="GO:0006310">
    <property type="term" value="P:DNA recombination"/>
    <property type="evidence" value="ECO:0007669"/>
    <property type="project" value="InterPro"/>
</dbReference>
<dbReference type="GO" id="GO:0003677">
    <property type="term" value="F:DNA binding"/>
    <property type="evidence" value="ECO:0007669"/>
    <property type="project" value="InterPro"/>
</dbReference>
<name>A0A132A281_SARSC</name>
<evidence type="ECO:0000256" key="3">
    <source>
        <dbReference type="ARBA" id="ARBA00023242"/>
    </source>
</evidence>
<comment type="similarity">
    <text evidence="2">Belongs to the replication factor A protein 3 family.</text>
</comment>
<dbReference type="Pfam" id="PF08661">
    <property type="entry name" value="Rep_fac-A_3"/>
    <property type="match status" value="1"/>
</dbReference>
<comment type="caution">
    <text evidence="4">The sequence shown here is derived from an EMBL/GenBank/DDBJ whole genome shotgun (WGS) entry which is preliminary data.</text>
</comment>
<organism evidence="4 5">
    <name type="scientific">Sarcoptes scabiei</name>
    <name type="common">Itch mite</name>
    <name type="synonym">Acarus scabiei</name>
    <dbReference type="NCBI Taxonomy" id="52283"/>
    <lineage>
        <taxon>Eukaryota</taxon>
        <taxon>Metazoa</taxon>
        <taxon>Ecdysozoa</taxon>
        <taxon>Arthropoda</taxon>
        <taxon>Chelicerata</taxon>
        <taxon>Arachnida</taxon>
        <taxon>Acari</taxon>
        <taxon>Acariformes</taxon>
        <taxon>Sarcoptiformes</taxon>
        <taxon>Astigmata</taxon>
        <taxon>Psoroptidia</taxon>
        <taxon>Sarcoptoidea</taxon>
        <taxon>Sarcoptidae</taxon>
        <taxon>Sarcoptinae</taxon>
        <taxon>Sarcoptes</taxon>
    </lineage>
</organism>
<evidence type="ECO:0000256" key="1">
    <source>
        <dbReference type="ARBA" id="ARBA00004123"/>
    </source>
</evidence>
<accession>A0A132A281</accession>
<dbReference type="GO" id="GO:0006260">
    <property type="term" value="P:DNA replication"/>
    <property type="evidence" value="ECO:0007669"/>
    <property type="project" value="InterPro"/>
</dbReference>
<dbReference type="EMBL" id="JXLN01010099">
    <property type="protein sequence ID" value="KPM05107.1"/>
    <property type="molecule type" value="Genomic_DNA"/>
</dbReference>
<dbReference type="InterPro" id="IPR013970">
    <property type="entry name" value="Rfa2"/>
</dbReference>
<gene>
    <name evidence="4" type="ORF">QR98_0035660</name>
</gene>
<dbReference type="AlphaFoldDB" id="A0A132A281"/>
<dbReference type="VEuPathDB" id="VectorBase:SSCA001667"/>
<evidence type="ECO:0000256" key="2">
    <source>
        <dbReference type="ARBA" id="ARBA00009761"/>
    </source>
</evidence>
<dbReference type="GO" id="GO:0031981">
    <property type="term" value="C:nuclear lumen"/>
    <property type="evidence" value="ECO:0007669"/>
    <property type="project" value="UniProtKB-ARBA"/>
</dbReference>
<proteinExistence type="inferred from homology"/>